<evidence type="ECO:0008006" key="3">
    <source>
        <dbReference type="Google" id="ProtNLM"/>
    </source>
</evidence>
<name>A0A6G0YF72_APHCR</name>
<comment type="caution">
    <text evidence="1">The sequence shown here is derived from an EMBL/GenBank/DDBJ whole genome shotgun (WGS) entry which is preliminary data.</text>
</comment>
<reference evidence="1 2" key="1">
    <citation type="submission" date="2019-08" db="EMBL/GenBank/DDBJ databases">
        <title>Whole genome of Aphis craccivora.</title>
        <authorList>
            <person name="Voronova N.V."/>
            <person name="Shulinski R.S."/>
            <person name="Bandarenka Y.V."/>
            <person name="Zhorov D.G."/>
            <person name="Warner D."/>
        </authorList>
    </citation>
    <scope>NUCLEOTIDE SEQUENCE [LARGE SCALE GENOMIC DNA]</scope>
    <source>
        <strain evidence="1">180601</strain>
        <tissue evidence="1">Whole Body</tissue>
    </source>
</reference>
<proteinExistence type="predicted"/>
<evidence type="ECO:0000313" key="1">
    <source>
        <dbReference type="EMBL" id="KAF0754616.1"/>
    </source>
</evidence>
<dbReference type="Proteomes" id="UP000478052">
    <property type="component" value="Unassembled WGS sequence"/>
</dbReference>
<keyword evidence="2" id="KW-1185">Reference proteome</keyword>
<evidence type="ECO:0000313" key="2">
    <source>
        <dbReference type="Proteomes" id="UP000478052"/>
    </source>
</evidence>
<sequence>MSTINISDFSLSKATKFLYYADLFFKADFSTEDLSHIINFRRQTHIKFENTLELSGSLVIHLKIPIIVSFFTDITLSCFMCKRTGHTLAHCKNTSEHSKNLPPIKLLTPKNNQNLMSDDAQKTNIINTNDSLTSYTEDNQNTYFEQTLMLEKPNFTSQINESQQIILKSRTPLKNTFHSIPYLQCKLKDQYRTHHPKNSLPKQKLPLFPHILKKYKS</sequence>
<organism evidence="1 2">
    <name type="scientific">Aphis craccivora</name>
    <name type="common">Cowpea aphid</name>
    <dbReference type="NCBI Taxonomy" id="307492"/>
    <lineage>
        <taxon>Eukaryota</taxon>
        <taxon>Metazoa</taxon>
        <taxon>Ecdysozoa</taxon>
        <taxon>Arthropoda</taxon>
        <taxon>Hexapoda</taxon>
        <taxon>Insecta</taxon>
        <taxon>Pterygota</taxon>
        <taxon>Neoptera</taxon>
        <taxon>Paraneoptera</taxon>
        <taxon>Hemiptera</taxon>
        <taxon>Sternorrhyncha</taxon>
        <taxon>Aphidomorpha</taxon>
        <taxon>Aphidoidea</taxon>
        <taxon>Aphididae</taxon>
        <taxon>Aphidini</taxon>
        <taxon>Aphis</taxon>
        <taxon>Aphis</taxon>
    </lineage>
</organism>
<accession>A0A6G0YF72</accession>
<protein>
    <recommendedName>
        <fullName evidence="3">CCHC-type domain-containing protein</fullName>
    </recommendedName>
</protein>
<gene>
    <name evidence="1" type="ORF">FWK35_00027167</name>
</gene>
<dbReference type="AlphaFoldDB" id="A0A6G0YF72"/>
<dbReference type="EMBL" id="VUJU01004362">
    <property type="protein sequence ID" value="KAF0754616.1"/>
    <property type="molecule type" value="Genomic_DNA"/>
</dbReference>